<keyword evidence="3" id="KW-1185">Reference proteome</keyword>
<gene>
    <name evidence="2" type="ORF">MEDL_50906</name>
</gene>
<sequence length="363" mass="43084">MLSKRELEYLGVTILAHMMTLRRECIKYGNMKPVKTDTWASHRLRTTKASPVNIWIAGQIQNPVGTQLSERDLVYYGLEGNIDAANLKDDERPIVEPMNIAINDQRIMKADFNRTAHHNRENYHKEKPHHNREKAHHNKEKAHHNREKAHHNKEKAHHNREKAHHNKEKAHHNKEKPHHNKEKAHHNKEKPHHNKEKAHHNREKAHHNREKAHHNKEKAHHNKEKPHHNKEKPHHNKEKPHHNKEKPHHNKEKPHHNKEKAHHNREKAHHDKEKLILIKNSVDMDTLITDEAGILEMKALDIFAFAIKYLKDQIINHMKRKLFCVADIHYVLTVPAKWDDNAKVFMRKSAEKVILICLYIISS</sequence>
<dbReference type="AlphaFoldDB" id="A0A8S3U8J2"/>
<reference evidence="2" key="1">
    <citation type="submission" date="2021-03" db="EMBL/GenBank/DDBJ databases">
        <authorList>
            <person name="Bekaert M."/>
        </authorList>
    </citation>
    <scope>NUCLEOTIDE SEQUENCE</scope>
</reference>
<feature type="region of interest" description="Disordered" evidence="1">
    <location>
        <begin position="120"/>
        <end position="271"/>
    </location>
</feature>
<dbReference type="Gene3D" id="3.30.420.40">
    <property type="match status" value="1"/>
</dbReference>
<dbReference type="PANTHER" id="PTHR14187">
    <property type="entry name" value="ALPHA KINASE/ELONGATION FACTOR 2 KINASE"/>
    <property type="match status" value="1"/>
</dbReference>
<protein>
    <submittedName>
        <fullName evidence="2">Uncharacterized protein</fullName>
    </submittedName>
</protein>
<dbReference type="PANTHER" id="PTHR14187:SF5">
    <property type="entry name" value="HEAT SHOCK 70 KDA PROTEIN 12A"/>
    <property type="match status" value="1"/>
</dbReference>
<comment type="caution">
    <text evidence="2">The sequence shown here is derived from an EMBL/GenBank/DDBJ whole genome shotgun (WGS) entry which is preliminary data.</text>
</comment>
<feature type="compositionally biased region" description="Basic residues" evidence="1">
    <location>
        <begin position="126"/>
        <end position="267"/>
    </location>
</feature>
<dbReference type="EMBL" id="CAJPWZ010002445">
    <property type="protein sequence ID" value="CAG2238502.1"/>
    <property type="molecule type" value="Genomic_DNA"/>
</dbReference>
<dbReference type="OrthoDB" id="2963168at2759"/>
<name>A0A8S3U8J2_MYTED</name>
<organism evidence="2 3">
    <name type="scientific">Mytilus edulis</name>
    <name type="common">Blue mussel</name>
    <dbReference type="NCBI Taxonomy" id="6550"/>
    <lineage>
        <taxon>Eukaryota</taxon>
        <taxon>Metazoa</taxon>
        <taxon>Spiralia</taxon>
        <taxon>Lophotrochozoa</taxon>
        <taxon>Mollusca</taxon>
        <taxon>Bivalvia</taxon>
        <taxon>Autobranchia</taxon>
        <taxon>Pteriomorphia</taxon>
        <taxon>Mytilida</taxon>
        <taxon>Mytiloidea</taxon>
        <taxon>Mytilidae</taxon>
        <taxon>Mytilinae</taxon>
        <taxon>Mytilus</taxon>
    </lineage>
</organism>
<evidence type="ECO:0000313" key="2">
    <source>
        <dbReference type="EMBL" id="CAG2238502.1"/>
    </source>
</evidence>
<proteinExistence type="predicted"/>
<accession>A0A8S3U8J2</accession>
<dbReference type="Proteomes" id="UP000683360">
    <property type="component" value="Unassembled WGS sequence"/>
</dbReference>
<evidence type="ECO:0000256" key="1">
    <source>
        <dbReference type="SAM" id="MobiDB-lite"/>
    </source>
</evidence>
<evidence type="ECO:0000313" key="3">
    <source>
        <dbReference type="Proteomes" id="UP000683360"/>
    </source>
</evidence>